<dbReference type="Proteomes" id="UP000236732">
    <property type="component" value="Unassembled WGS sequence"/>
</dbReference>
<evidence type="ECO:0000313" key="6">
    <source>
        <dbReference type="Proteomes" id="UP000236732"/>
    </source>
</evidence>
<dbReference type="InterPro" id="IPR011990">
    <property type="entry name" value="TPR-like_helical_dom_sf"/>
</dbReference>
<feature type="domain" description="Bacterial transcriptional activator" evidence="4">
    <location>
        <begin position="106"/>
        <end position="245"/>
    </location>
</feature>
<dbReference type="PRINTS" id="PR00364">
    <property type="entry name" value="DISEASERSIST"/>
</dbReference>
<evidence type="ECO:0000256" key="2">
    <source>
        <dbReference type="ARBA" id="ARBA00023163"/>
    </source>
</evidence>
<dbReference type="Pfam" id="PF00931">
    <property type="entry name" value="NB-ARC"/>
    <property type="match status" value="1"/>
</dbReference>
<dbReference type="InterPro" id="IPR027417">
    <property type="entry name" value="P-loop_NTPase"/>
</dbReference>
<dbReference type="GO" id="GO:0003677">
    <property type="term" value="F:DNA binding"/>
    <property type="evidence" value="ECO:0007669"/>
    <property type="project" value="UniProtKB-KW"/>
</dbReference>
<dbReference type="Gene3D" id="1.25.40.10">
    <property type="entry name" value="Tetratricopeptide repeat domain"/>
    <property type="match status" value="1"/>
</dbReference>
<dbReference type="InterPro" id="IPR002182">
    <property type="entry name" value="NB-ARC"/>
</dbReference>
<dbReference type="GO" id="GO:0006355">
    <property type="term" value="P:regulation of DNA-templated transcription"/>
    <property type="evidence" value="ECO:0007669"/>
    <property type="project" value="InterPro"/>
</dbReference>
<dbReference type="CDD" id="cd15831">
    <property type="entry name" value="BTAD"/>
    <property type="match status" value="1"/>
</dbReference>
<accession>A0A1H5W8J0</accession>
<dbReference type="InterPro" id="IPR016032">
    <property type="entry name" value="Sig_transdc_resp-reg_C-effctor"/>
</dbReference>
<dbReference type="InterPro" id="IPR051677">
    <property type="entry name" value="AfsR-DnrI-RedD_regulator"/>
</dbReference>
<dbReference type="SUPFAM" id="SSF46894">
    <property type="entry name" value="C-terminal effector domain of the bipartite response regulators"/>
    <property type="match status" value="1"/>
</dbReference>
<dbReference type="Gene3D" id="1.10.10.10">
    <property type="entry name" value="Winged helix-like DNA-binding domain superfamily/Winged helix DNA-binding domain"/>
    <property type="match status" value="1"/>
</dbReference>
<evidence type="ECO:0000313" key="5">
    <source>
        <dbReference type="EMBL" id="SEF95713.1"/>
    </source>
</evidence>
<dbReference type="PANTHER" id="PTHR35807">
    <property type="entry name" value="TRANSCRIPTIONAL REGULATOR REDD-RELATED"/>
    <property type="match status" value="1"/>
</dbReference>
<evidence type="ECO:0000259" key="4">
    <source>
        <dbReference type="SMART" id="SM01043"/>
    </source>
</evidence>
<dbReference type="SUPFAM" id="SSF48452">
    <property type="entry name" value="TPR-like"/>
    <property type="match status" value="1"/>
</dbReference>
<gene>
    <name evidence="5" type="ORF">SAMN05444920_1011110</name>
</gene>
<sequence>MTDGIAEVSADFRILGPLEVRAGGLRLEPRGRQVRSLLAALLIDAPEPVTESRLLTRVWGPEGGTTAALRTAASRLRSWLHHHTGTEAAVRFAPGGYRLDVPPDQVDAHRFRARAAVALDQEDPVSALAGGLALWRGNVLADASEWLRGDPAALQLDRERLACASALADLALGAGRAAEALATVEAVAVQFPYDEAIQARLLGLLGACGRRAEALRLFESIRRRLADDLGVDPSPPLREAHLDLLRDPPPGDPSPRSALPPADPAAHAPCLLPPDIADFTGRERETADLSRILLASEGTAVPVAAVSGRGGVGKTALVVHVGHRLRDRFPDGQLYVSLRGSGCEPLDPSDVLARFLRALGAAPADIPANLEERAERFRCLLTHRRLLVIVDDAADAAQIEPLLPGVASCGVLVTARRRLTPLAGAQEVRLDVLDPEPAVELLARIVGGERVAAEAGTAYELAALAGHLPLALRVAGARLAAKEHWSVSRLTTRLADERHRLDELAFGQLDVRASLARTYGCLEPAPRRLLHALSLLEVRKFSSWVAAALLGCFPACAEDVLEQLVDVHLLDVDGAADGGPPRYRIPELVRIYARERSAADGARENGAEGIESAS</sequence>
<dbReference type="InterPro" id="IPR036388">
    <property type="entry name" value="WH-like_DNA-bd_sf"/>
</dbReference>
<dbReference type="EMBL" id="FNVT01000001">
    <property type="protein sequence ID" value="SEF95713.1"/>
    <property type="molecule type" value="Genomic_DNA"/>
</dbReference>
<keyword evidence="2" id="KW-0804">Transcription</keyword>
<dbReference type="PANTHER" id="PTHR35807:SF1">
    <property type="entry name" value="TRANSCRIPTIONAL REGULATOR REDD"/>
    <property type="match status" value="1"/>
</dbReference>
<reference evidence="5 6" key="1">
    <citation type="submission" date="2016-10" db="EMBL/GenBank/DDBJ databases">
        <authorList>
            <person name="de Groot N.N."/>
        </authorList>
    </citation>
    <scope>NUCLEOTIDE SEQUENCE [LARGE SCALE GENOMIC DNA]</scope>
    <source>
        <strain evidence="5 6">CGMCC 4.7037</strain>
    </source>
</reference>
<organism evidence="5 6">
    <name type="scientific">Nonomuraea solani</name>
    <dbReference type="NCBI Taxonomy" id="1144553"/>
    <lineage>
        <taxon>Bacteria</taxon>
        <taxon>Bacillati</taxon>
        <taxon>Actinomycetota</taxon>
        <taxon>Actinomycetes</taxon>
        <taxon>Streptosporangiales</taxon>
        <taxon>Streptosporangiaceae</taxon>
        <taxon>Nonomuraea</taxon>
    </lineage>
</organism>
<name>A0A1H5W8J0_9ACTN</name>
<dbReference type="Gene3D" id="3.40.50.300">
    <property type="entry name" value="P-loop containing nucleotide triphosphate hydrolases"/>
    <property type="match status" value="1"/>
</dbReference>
<keyword evidence="1" id="KW-0805">Transcription regulation</keyword>
<dbReference type="GO" id="GO:0043531">
    <property type="term" value="F:ADP binding"/>
    <property type="evidence" value="ECO:0007669"/>
    <property type="project" value="InterPro"/>
</dbReference>
<keyword evidence="6" id="KW-1185">Reference proteome</keyword>
<dbReference type="SUPFAM" id="SSF52540">
    <property type="entry name" value="P-loop containing nucleoside triphosphate hydrolases"/>
    <property type="match status" value="1"/>
</dbReference>
<dbReference type="InterPro" id="IPR005158">
    <property type="entry name" value="BTAD"/>
</dbReference>
<dbReference type="RefSeq" id="WP_103954576.1">
    <property type="nucleotide sequence ID" value="NZ_FNVT01000001.1"/>
</dbReference>
<dbReference type="SMART" id="SM01043">
    <property type="entry name" value="BTAD"/>
    <property type="match status" value="1"/>
</dbReference>
<dbReference type="OrthoDB" id="5521887at2"/>
<feature type="compositionally biased region" description="Low complexity" evidence="3">
    <location>
        <begin position="254"/>
        <end position="265"/>
    </location>
</feature>
<evidence type="ECO:0000256" key="3">
    <source>
        <dbReference type="SAM" id="MobiDB-lite"/>
    </source>
</evidence>
<feature type="region of interest" description="Disordered" evidence="3">
    <location>
        <begin position="232"/>
        <end position="265"/>
    </location>
</feature>
<protein>
    <submittedName>
        <fullName evidence="5">DNA-binding transcriptional activator of the SARP family</fullName>
    </submittedName>
</protein>
<dbReference type="AlphaFoldDB" id="A0A1H5W8J0"/>
<proteinExistence type="predicted"/>
<dbReference type="Pfam" id="PF03704">
    <property type="entry name" value="BTAD"/>
    <property type="match status" value="1"/>
</dbReference>
<keyword evidence="5" id="KW-0238">DNA-binding</keyword>
<evidence type="ECO:0000256" key="1">
    <source>
        <dbReference type="ARBA" id="ARBA00023015"/>
    </source>
</evidence>